<reference evidence="1 2" key="1">
    <citation type="submission" date="2015-12" db="EMBL/GenBank/DDBJ databases">
        <title>The genome of Folsomia candida.</title>
        <authorList>
            <person name="Faddeeva A."/>
            <person name="Derks M.F."/>
            <person name="Anvar Y."/>
            <person name="Smit S."/>
            <person name="Van Straalen N."/>
            <person name="Roelofs D."/>
        </authorList>
    </citation>
    <scope>NUCLEOTIDE SEQUENCE [LARGE SCALE GENOMIC DNA]</scope>
    <source>
        <strain evidence="1 2">VU population</strain>
        <tissue evidence="1">Whole body</tissue>
    </source>
</reference>
<proteinExistence type="predicted"/>
<evidence type="ECO:0000313" key="2">
    <source>
        <dbReference type="Proteomes" id="UP000198287"/>
    </source>
</evidence>
<keyword evidence="2" id="KW-1185">Reference proteome</keyword>
<protein>
    <submittedName>
        <fullName evidence="1">Uncharacterized protein</fullName>
    </submittedName>
</protein>
<gene>
    <name evidence="1" type="ORF">Fcan01_25632</name>
</gene>
<sequence>MSVCMFVLRFDGGSWSVTINGLGRPQRDQFHTRFPSELRNGNRTVFIGMEIEPQFYKVHTQSPDEIMHLIVPYLNFLGGFGYEIKGFTSNYEDHGKRTLMWNFQRC</sequence>
<evidence type="ECO:0000313" key="1">
    <source>
        <dbReference type="EMBL" id="OXA39517.1"/>
    </source>
</evidence>
<dbReference type="Proteomes" id="UP000198287">
    <property type="component" value="Unassembled WGS sequence"/>
</dbReference>
<accession>A0A226D451</accession>
<organism evidence="1 2">
    <name type="scientific">Folsomia candida</name>
    <name type="common">Springtail</name>
    <dbReference type="NCBI Taxonomy" id="158441"/>
    <lineage>
        <taxon>Eukaryota</taxon>
        <taxon>Metazoa</taxon>
        <taxon>Ecdysozoa</taxon>
        <taxon>Arthropoda</taxon>
        <taxon>Hexapoda</taxon>
        <taxon>Collembola</taxon>
        <taxon>Entomobryomorpha</taxon>
        <taxon>Isotomoidea</taxon>
        <taxon>Isotomidae</taxon>
        <taxon>Proisotominae</taxon>
        <taxon>Folsomia</taxon>
    </lineage>
</organism>
<dbReference type="EMBL" id="LNIX01000038">
    <property type="protein sequence ID" value="OXA39517.1"/>
    <property type="molecule type" value="Genomic_DNA"/>
</dbReference>
<comment type="caution">
    <text evidence="1">The sequence shown here is derived from an EMBL/GenBank/DDBJ whole genome shotgun (WGS) entry which is preliminary data.</text>
</comment>
<dbReference type="AlphaFoldDB" id="A0A226D451"/>
<name>A0A226D451_FOLCA</name>